<dbReference type="Proteomes" id="UP000321960">
    <property type="component" value="Unassembled WGS sequence"/>
</dbReference>
<feature type="chain" id="PRO_5022200897" evidence="1">
    <location>
        <begin position="20"/>
        <end position="310"/>
    </location>
</feature>
<reference evidence="5" key="2">
    <citation type="journal article" date="2019" name="Int. J. Syst. Evol. Microbiol.">
        <title>The Global Catalogue of Microorganisms (GCM) 10K type strain sequencing project: providing services to taxonomists for standard genome sequencing and annotation.</title>
        <authorList>
            <consortium name="The Broad Institute Genomics Platform"/>
            <consortium name="The Broad Institute Genome Sequencing Center for Infectious Disease"/>
            <person name="Wu L."/>
            <person name="Ma J."/>
        </authorList>
    </citation>
    <scope>NUCLEOTIDE SEQUENCE [LARGE SCALE GENOMIC DNA]</scope>
    <source>
        <strain evidence="5">NBRC 107715</strain>
    </source>
</reference>
<evidence type="ECO:0000313" key="5">
    <source>
        <dbReference type="Proteomes" id="UP001156856"/>
    </source>
</evidence>
<dbReference type="Pfam" id="PF01297">
    <property type="entry name" value="ZnuA"/>
    <property type="match status" value="1"/>
</dbReference>
<dbReference type="AlphaFoldDB" id="A0A512J3F8"/>
<gene>
    <name evidence="3" type="ORF">GCM10007888_12230</name>
    <name evidence="2" type="ORF">MOX02_25080</name>
</gene>
<dbReference type="Proteomes" id="UP001156856">
    <property type="component" value="Unassembled WGS sequence"/>
</dbReference>
<dbReference type="Gene3D" id="3.40.50.1980">
    <property type="entry name" value="Nitrogenase molybdenum iron protein domain"/>
    <property type="match status" value="2"/>
</dbReference>
<dbReference type="InterPro" id="IPR006127">
    <property type="entry name" value="ZnuA-like"/>
</dbReference>
<sequence>MRWTRWSAAALAALGFVLAGPFAAARAEVAPLVVVTTPDLKSIAEAVSGGAVRVETLVQPGADAETFAPRPGHVAMIRKAALLVRVGLGFDEWLDKLIRQAGDTGQVRNEQILDLSTDIALLEVQGRSVEARSGHAHGAANPHYWLDPANAEAMSARIAEALVRIAPAGQDAIASAQKRFAVDLKQRLTRWTAKLEPFRGEAVVAYHNGWPYFARRFRLNIVDLIEPKEGIAPSPARLSGLAGRMRVSGVRAILHEPFEPAEASRYLAERTGARVVVLAPSVGAVPEATDYLSLFDYNVDRLAEALAQPR</sequence>
<reference evidence="3" key="1">
    <citation type="journal article" date="2014" name="Int. J. Syst. Evol. Microbiol.">
        <title>Complete genome of a new Firmicutes species belonging to the dominant human colonic microbiota ('Ruminococcus bicirculans') reveals two chromosomes and a selective capacity to utilize plant glucans.</title>
        <authorList>
            <consortium name="NISC Comparative Sequencing Program"/>
            <person name="Wegmann U."/>
            <person name="Louis P."/>
            <person name="Goesmann A."/>
            <person name="Henrissat B."/>
            <person name="Duncan S.H."/>
            <person name="Flint H.J."/>
        </authorList>
    </citation>
    <scope>NUCLEOTIDE SEQUENCE</scope>
    <source>
        <strain evidence="3">NBRC 107715</strain>
    </source>
</reference>
<comment type="caution">
    <text evidence="2">The sequence shown here is derived from an EMBL/GenBank/DDBJ whole genome shotgun (WGS) entry which is preliminary data.</text>
</comment>
<reference evidence="2 4" key="3">
    <citation type="submission" date="2019-07" db="EMBL/GenBank/DDBJ databases">
        <title>Whole genome shotgun sequence of Methylobacterium oxalidis NBRC 107715.</title>
        <authorList>
            <person name="Hosoyama A."/>
            <person name="Uohara A."/>
            <person name="Ohji S."/>
            <person name="Ichikawa N."/>
        </authorList>
    </citation>
    <scope>NUCLEOTIDE SEQUENCE [LARGE SCALE GENOMIC DNA]</scope>
    <source>
        <strain evidence="2 4">NBRC 107715</strain>
    </source>
</reference>
<dbReference type="GO" id="GO:0030001">
    <property type="term" value="P:metal ion transport"/>
    <property type="evidence" value="ECO:0007669"/>
    <property type="project" value="InterPro"/>
</dbReference>
<dbReference type="PANTHER" id="PTHR42953:SF2">
    <property type="entry name" value="ADHESION PROTEIN"/>
    <property type="match status" value="1"/>
</dbReference>
<dbReference type="OrthoDB" id="7346865at2"/>
<keyword evidence="1" id="KW-0732">Signal</keyword>
<evidence type="ECO:0000313" key="3">
    <source>
        <dbReference type="EMBL" id="GLS62842.1"/>
    </source>
</evidence>
<dbReference type="InterPro" id="IPR050492">
    <property type="entry name" value="Bact_metal-bind_prot9"/>
</dbReference>
<protein>
    <submittedName>
        <fullName evidence="2">ABC transporter substrate-binding protein</fullName>
    </submittedName>
</protein>
<dbReference type="EMBL" id="BSPK01000017">
    <property type="protein sequence ID" value="GLS62842.1"/>
    <property type="molecule type" value="Genomic_DNA"/>
</dbReference>
<proteinExistence type="predicted"/>
<accession>A0A512J3F8</accession>
<evidence type="ECO:0000313" key="2">
    <source>
        <dbReference type="EMBL" id="GEP04470.1"/>
    </source>
</evidence>
<evidence type="ECO:0000313" key="4">
    <source>
        <dbReference type="Proteomes" id="UP000321960"/>
    </source>
</evidence>
<dbReference type="GO" id="GO:0046872">
    <property type="term" value="F:metal ion binding"/>
    <property type="evidence" value="ECO:0007669"/>
    <property type="project" value="InterPro"/>
</dbReference>
<dbReference type="RefSeq" id="WP_147026095.1">
    <property type="nucleotide sequence ID" value="NZ_BJZU01000045.1"/>
</dbReference>
<organism evidence="2 4">
    <name type="scientific">Methylobacterium oxalidis</name>
    <dbReference type="NCBI Taxonomy" id="944322"/>
    <lineage>
        <taxon>Bacteria</taxon>
        <taxon>Pseudomonadati</taxon>
        <taxon>Pseudomonadota</taxon>
        <taxon>Alphaproteobacteria</taxon>
        <taxon>Hyphomicrobiales</taxon>
        <taxon>Methylobacteriaceae</taxon>
        <taxon>Methylobacterium</taxon>
    </lineage>
</organism>
<dbReference type="EMBL" id="BJZU01000045">
    <property type="protein sequence ID" value="GEP04470.1"/>
    <property type="molecule type" value="Genomic_DNA"/>
</dbReference>
<name>A0A512J3F8_9HYPH</name>
<keyword evidence="5" id="KW-1185">Reference proteome</keyword>
<reference evidence="3" key="4">
    <citation type="submission" date="2023-01" db="EMBL/GenBank/DDBJ databases">
        <title>Draft genome sequence of Methylobacterium oxalidis strain NBRC 107715.</title>
        <authorList>
            <person name="Sun Q."/>
            <person name="Mori K."/>
        </authorList>
    </citation>
    <scope>NUCLEOTIDE SEQUENCE</scope>
    <source>
        <strain evidence="3">NBRC 107715</strain>
    </source>
</reference>
<dbReference type="SUPFAM" id="SSF53807">
    <property type="entry name" value="Helical backbone' metal receptor"/>
    <property type="match status" value="1"/>
</dbReference>
<feature type="signal peptide" evidence="1">
    <location>
        <begin position="1"/>
        <end position="19"/>
    </location>
</feature>
<evidence type="ECO:0000256" key="1">
    <source>
        <dbReference type="SAM" id="SignalP"/>
    </source>
</evidence>
<dbReference type="PANTHER" id="PTHR42953">
    <property type="entry name" value="HIGH-AFFINITY ZINC UPTAKE SYSTEM PROTEIN ZNUA-RELATED"/>
    <property type="match status" value="1"/>
</dbReference>